<feature type="transmembrane region" description="Helical" evidence="1">
    <location>
        <begin position="55"/>
        <end position="72"/>
    </location>
</feature>
<protein>
    <recommendedName>
        <fullName evidence="4">Signal peptide prediction</fullName>
    </recommendedName>
</protein>
<keyword evidence="1" id="KW-0472">Membrane</keyword>
<evidence type="ECO:0008006" key="4">
    <source>
        <dbReference type="Google" id="ProtNLM"/>
    </source>
</evidence>
<evidence type="ECO:0000313" key="3">
    <source>
        <dbReference type="Proteomes" id="UP000244248"/>
    </source>
</evidence>
<dbReference type="EMBL" id="QANS01000001">
    <property type="protein sequence ID" value="PTU32858.1"/>
    <property type="molecule type" value="Genomic_DNA"/>
</dbReference>
<dbReference type="AlphaFoldDB" id="A0A2T5MJW7"/>
<keyword evidence="1" id="KW-0812">Transmembrane</keyword>
<feature type="transmembrane region" description="Helical" evidence="1">
    <location>
        <begin position="12"/>
        <end position="35"/>
    </location>
</feature>
<accession>A0A2T5MJW7</accession>
<proteinExistence type="predicted"/>
<organism evidence="2 3">
    <name type="scientific">Stenotrophobium rhamnosiphilum</name>
    <dbReference type="NCBI Taxonomy" id="2029166"/>
    <lineage>
        <taxon>Bacteria</taxon>
        <taxon>Pseudomonadati</taxon>
        <taxon>Pseudomonadota</taxon>
        <taxon>Gammaproteobacteria</taxon>
        <taxon>Nevskiales</taxon>
        <taxon>Nevskiaceae</taxon>
        <taxon>Stenotrophobium</taxon>
    </lineage>
</organism>
<keyword evidence="1" id="KW-1133">Transmembrane helix</keyword>
<dbReference type="Proteomes" id="UP000244248">
    <property type="component" value="Unassembled WGS sequence"/>
</dbReference>
<keyword evidence="3" id="KW-1185">Reference proteome</keyword>
<sequence>MEPLALLLKILRYVWAAPCTAVGLSLAIILLLLGGSMRVRGGVLEVALRRGTRQLHFPISAITFGHVVLGLNEQLLTQLRTHEFVHVRQYERWGLLFFLAYPASSLWQWFVGKNPYWDNHFEVEARRLSTVPRKNRRA</sequence>
<evidence type="ECO:0000313" key="2">
    <source>
        <dbReference type="EMBL" id="PTU32858.1"/>
    </source>
</evidence>
<reference evidence="2 3" key="1">
    <citation type="submission" date="2018-04" db="EMBL/GenBank/DDBJ databases">
        <title>Novel species isolated from glacier.</title>
        <authorList>
            <person name="Liu Q."/>
            <person name="Xin Y.-H."/>
        </authorList>
    </citation>
    <scope>NUCLEOTIDE SEQUENCE [LARGE SCALE GENOMIC DNA]</scope>
    <source>
        <strain evidence="2 3">GT1R17</strain>
    </source>
</reference>
<evidence type="ECO:0000256" key="1">
    <source>
        <dbReference type="SAM" id="Phobius"/>
    </source>
</evidence>
<dbReference type="OrthoDB" id="274512at2"/>
<gene>
    <name evidence="2" type="ORF">CJD38_01730</name>
</gene>
<feature type="transmembrane region" description="Helical" evidence="1">
    <location>
        <begin position="93"/>
        <end position="111"/>
    </location>
</feature>
<name>A0A2T5MJW7_9GAMM</name>
<comment type="caution">
    <text evidence="2">The sequence shown here is derived from an EMBL/GenBank/DDBJ whole genome shotgun (WGS) entry which is preliminary data.</text>
</comment>